<evidence type="ECO:0000256" key="1">
    <source>
        <dbReference type="ARBA" id="ARBA00010641"/>
    </source>
</evidence>
<keyword evidence="2" id="KW-0805">Transcription regulation</keyword>
<dbReference type="Gene3D" id="1.10.1740.10">
    <property type="match status" value="1"/>
</dbReference>
<evidence type="ECO:0000256" key="4">
    <source>
        <dbReference type="ARBA" id="ARBA00023125"/>
    </source>
</evidence>
<dbReference type="Gene3D" id="1.10.10.10">
    <property type="entry name" value="Winged helix-like DNA-binding domain superfamily/Winged helix DNA-binding domain"/>
    <property type="match status" value="1"/>
</dbReference>
<dbReference type="Pfam" id="PF08281">
    <property type="entry name" value="Sigma70_r4_2"/>
    <property type="match status" value="1"/>
</dbReference>
<dbReference type="InterPro" id="IPR013325">
    <property type="entry name" value="RNA_pol_sigma_r2"/>
</dbReference>
<gene>
    <name evidence="9" type="ORF">ACFSDE_08125</name>
</gene>
<evidence type="ECO:0000256" key="2">
    <source>
        <dbReference type="ARBA" id="ARBA00023015"/>
    </source>
</evidence>
<dbReference type="InterPro" id="IPR013324">
    <property type="entry name" value="RNA_pol_sigma_r3/r4-like"/>
</dbReference>
<evidence type="ECO:0000259" key="7">
    <source>
        <dbReference type="Pfam" id="PF04542"/>
    </source>
</evidence>
<dbReference type="CDD" id="cd06171">
    <property type="entry name" value="Sigma70_r4"/>
    <property type="match status" value="1"/>
</dbReference>
<dbReference type="SUPFAM" id="SSF88659">
    <property type="entry name" value="Sigma3 and sigma4 domains of RNA polymerase sigma factors"/>
    <property type="match status" value="1"/>
</dbReference>
<dbReference type="NCBIfam" id="TIGR02983">
    <property type="entry name" value="SigE-fam_strep"/>
    <property type="match status" value="1"/>
</dbReference>
<keyword evidence="5" id="KW-0804">Transcription</keyword>
<evidence type="ECO:0000256" key="5">
    <source>
        <dbReference type="ARBA" id="ARBA00023163"/>
    </source>
</evidence>
<keyword evidence="3" id="KW-0731">Sigma factor</keyword>
<feature type="compositionally biased region" description="Basic and acidic residues" evidence="6">
    <location>
        <begin position="67"/>
        <end position="78"/>
    </location>
</feature>
<evidence type="ECO:0000313" key="10">
    <source>
        <dbReference type="Proteomes" id="UP001597351"/>
    </source>
</evidence>
<evidence type="ECO:0000256" key="6">
    <source>
        <dbReference type="SAM" id="MobiDB-lite"/>
    </source>
</evidence>
<organism evidence="9 10">
    <name type="scientific">Nocardioides aestuarii</name>
    <dbReference type="NCBI Taxonomy" id="252231"/>
    <lineage>
        <taxon>Bacteria</taxon>
        <taxon>Bacillati</taxon>
        <taxon>Actinomycetota</taxon>
        <taxon>Actinomycetes</taxon>
        <taxon>Propionibacteriales</taxon>
        <taxon>Nocardioidaceae</taxon>
        <taxon>Nocardioides</taxon>
    </lineage>
</organism>
<dbReference type="EMBL" id="JBHUGD010000003">
    <property type="protein sequence ID" value="MFD1946755.1"/>
    <property type="molecule type" value="Genomic_DNA"/>
</dbReference>
<dbReference type="InterPro" id="IPR039425">
    <property type="entry name" value="RNA_pol_sigma-70-like"/>
</dbReference>
<dbReference type="InterPro" id="IPR013249">
    <property type="entry name" value="RNA_pol_sigma70_r4_t2"/>
</dbReference>
<comment type="caution">
    <text evidence="9">The sequence shown here is derived from an EMBL/GenBank/DDBJ whole genome shotgun (WGS) entry which is preliminary data.</text>
</comment>
<dbReference type="SUPFAM" id="SSF88946">
    <property type="entry name" value="Sigma2 domain of RNA polymerase sigma factors"/>
    <property type="match status" value="1"/>
</dbReference>
<dbReference type="InterPro" id="IPR007627">
    <property type="entry name" value="RNA_pol_sigma70_r2"/>
</dbReference>
<reference evidence="10" key="1">
    <citation type="journal article" date="2019" name="Int. J. Syst. Evol. Microbiol.">
        <title>The Global Catalogue of Microorganisms (GCM) 10K type strain sequencing project: providing services to taxonomists for standard genome sequencing and annotation.</title>
        <authorList>
            <consortium name="The Broad Institute Genomics Platform"/>
            <consortium name="The Broad Institute Genome Sequencing Center for Infectious Disease"/>
            <person name="Wu L."/>
            <person name="Ma J."/>
        </authorList>
    </citation>
    <scope>NUCLEOTIDE SEQUENCE [LARGE SCALE GENOMIC DNA]</scope>
    <source>
        <strain evidence="10">CGMCC 1.12477</strain>
    </source>
</reference>
<dbReference type="InterPro" id="IPR036388">
    <property type="entry name" value="WH-like_DNA-bd_sf"/>
</dbReference>
<evidence type="ECO:0000313" key="9">
    <source>
        <dbReference type="EMBL" id="MFD1946755.1"/>
    </source>
</evidence>
<sequence length="158" mass="17555">MSRDAEFTDFVTARRSHLLRIALALTGDRHRAEDLLQTALVKLYVAWSRARNPEAYVRTTMVRANVDESRRPWRRETSTDALPEAATSDPEPGDGGLFAALQALPPMQRKVIVLRHWLDLSVARTAEELGISEGAVKTHSHRAVAALRGSRSLSDVSD</sequence>
<dbReference type="PANTHER" id="PTHR43133">
    <property type="entry name" value="RNA POLYMERASE ECF-TYPE SIGMA FACTO"/>
    <property type="match status" value="1"/>
</dbReference>
<dbReference type="NCBIfam" id="TIGR02937">
    <property type="entry name" value="sigma70-ECF"/>
    <property type="match status" value="1"/>
</dbReference>
<proteinExistence type="inferred from homology"/>
<evidence type="ECO:0000259" key="8">
    <source>
        <dbReference type="Pfam" id="PF08281"/>
    </source>
</evidence>
<protein>
    <submittedName>
        <fullName evidence="9">SigE family RNA polymerase sigma factor</fullName>
    </submittedName>
</protein>
<dbReference type="RefSeq" id="WP_343917204.1">
    <property type="nucleotide sequence ID" value="NZ_BAAAJT010000002.1"/>
</dbReference>
<feature type="domain" description="RNA polymerase sigma factor 70 region 4 type 2" evidence="8">
    <location>
        <begin position="99"/>
        <end position="147"/>
    </location>
</feature>
<feature type="domain" description="RNA polymerase sigma-70 region 2" evidence="7">
    <location>
        <begin position="11"/>
        <end position="74"/>
    </location>
</feature>
<accession>A0ABW4TJI7</accession>
<dbReference type="InterPro" id="IPR014325">
    <property type="entry name" value="RNA_pol_sigma-E_actinobac"/>
</dbReference>
<dbReference type="InterPro" id="IPR014284">
    <property type="entry name" value="RNA_pol_sigma-70_dom"/>
</dbReference>
<name>A0ABW4TJI7_9ACTN</name>
<dbReference type="Pfam" id="PF04542">
    <property type="entry name" value="Sigma70_r2"/>
    <property type="match status" value="1"/>
</dbReference>
<evidence type="ECO:0000256" key="3">
    <source>
        <dbReference type="ARBA" id="ARBA00023082"/>
    </source>
</evidence>
<comment type="similarity">
    <text evidence="1">Belongs to the sigma-70 factor family. ECF subfamily.</text>
</comment>
<dbReference type="PANTHER" id="PTHR43133:SF50">
    <property type="entry name" value="ECF RNA POLYMERASE SIGMA FACTOR SIGM"/>
    <property type="match status" value="1"/>
</dbReference>
<dbReference type="Proteomes" id="UP001597351">
    <property type="component" value="Unassembled WGS sequence"/>
</dbReference>
<keyword evidence="4" id="KW-0238">DNA-binding</keyword>
<feature type="region of interest" description="Disordered" evidence="6">
    <location>
        <begin position="67"/>
        <end position="97"/>
    </location>
</feature>
<keyword evidence="10" id="KW-1185">Reference proteome</keyword>